<name>A0A101E7D4_9THEO</name>
<evidence type="ECO:0000256" key="2">
    <source>
        <dbReference type="ARBA" id="ARBA00022797"/>
    </source>
</evidence>
<dbReference type="PROSITE" id="PS00675">
    <property type="entry name" value="SIGMA54_INTERACT_1"/>
    <property type="match status" value="1"/>
</dbReference>
<evidence type="ECO:0000259" key="10">
    <source>
        <dbReference type="PROSITE" id="PS50112"/>
    </source>
</evidence>
<dbReference type="InterPro" id="IPR035895">
    <property type="entry name" value="HPr-like_sf"/>
</dbReference>
<dbReference type="Pfam" id="PF25601">
    <property type="entry name" value="AAA_lid_14"/>
    <property type="match status" value="1"/>
</dbReference>
<keyword evidence="1" id="KW-0547">Nucleotide-binding</keyword>
<feature type="domain" description="HPr" evidence="11">
    <location>
        <begin position="1"/>
        <end position="94"/>
    </location>
</feature>
<dbReference type="InterPro" id="IPR009057">
    <property type="entry name" value="Homeodomain-like_sf"/>
</dbReference>
<dbReference type="AlphaFoldDB" id="A0A101E7D4"/>
<dbReference type="Proteomes" id="UP000264445">
    <property type="component" value="Unassembled WGS sequence"/>
</dbReference>
<dbReference type="PROSITE" id="PS00676">
    <property type="entry name" value="SIGMA54_INTERACT_2"/>
    <property type="match status" value="1"/>
</dbReference>
<evidence type="ECO:0000313" key="13">
    <source>
        <dbReference type="Proteomes" id="UP000264445"/>
    </source>
</evidence>
<evidence type="ECO:0000256" key="7">
    <source>
        <dbReference type="ARBA" id="ARBA00023163"/>
    </source>
</evidence>
<dbReference type="PROSITE" id="PS50112">
    <property type="entry name" value="PAS"/>
    <property type="match status" value="1"/>
</dbReference>
<dbReference type="GO" id="GO:0006355">
    <property type="term" value="P:regulation of DNA-templated transcription"/>
    <property type="evidence" value="ECO:0007669"/>
    <property type="project" value="InterPro"/>
</dbReference>
<dbReference type="Gene3D" id="3.30.1340.10">
    <property type="entry name" value="HPr-like"/>
    <property type="match status" value="1"/>
</dbReference>
<dbReference type="InterPro" id="IPR058031">
    <property type="entry name" value="AAA_lid_NorR"/>
</dbReference>
<dbReference type="GO" id="GO:0005524">
    <property type="term" value="F:ATP binding"/>
    <property type="evidence" value="ECO:0007669"/>
    <property type="project" value="UniProtKB-KW"/>
</dbReference>
<sequence>MVEKRERLRLPVSIHSQIAAHIVQEVSRISKRNDVSIFFRKINESRLVPAGSMLSMVTFFASRGEEIEVIIEGLKAEKAFDEFMQFFNSELGKEKEEKDTYELLRNTSIAYEKIFNSIGSRLVVTDENGVITIFNKLAEGITGISMDEAIGKKIQEVIPEIKIENVLKTGKEEMNKKIKVGNNVVFTNITPIYTGNKVEGSVIVFYDFPQIEYLENELKRNRKLDKAFDIIIGNSGKLRDALTIASKAAETDSTVLIRGESGTGKELVAQAIHYASRRRDKPFIRVNCAAIPVTLLESELFGHERGAFTGAVTQKIGKFELADGGTVFLDEIGEIPPEIQVKLLRVIQEKEFERVGGIKTIKVDVRIIAATNKDLEKAIKEGTFREDLYYRLNVIPIMLPPLRERRGDIPLLVEHFIEKLNKKLNKNIKGITKKAMQALIHYDWPGNIRELENIIERCITLSEGEYIDYEDLPQYIRNEDTIVTENNVIYLDEHSELLTMEEYEYKIIKAALDRYKSFNKAAKVLGLTHKTVASKARKFGLVDR</sequence>
<dbReference type="InterPro" id="IPR025943">
    <property type="entry name" value="Sigma_54_int_dom_ATP-bd_2"/>
</dbReference>
<dbReference type="SUPFAM" id="SSF55594">
    <property type="entry name" value="HPr-like"/>
    <property type="match status" value="1"/>
</dbReference>
<dbReference type="PROSITE" id="PS51350">
    <property type="entry name" value="PTS_HPR_DOM"/>
    <property type="match status" value="1"/>
</dbReference>
<gene>
    <name evidence="12" type="ORF">DEA61_02815</name>
</gene>
<dbReference type="SUPFAM" id="SSF52540">
    <property type="entry name" value="P-loop containing nucleoside triphosphate hydrolases"/>
    <property type="match status" value="1"/>
</dbReference>
<keyword evidence="5" id="KW-0238">DNA-binding</keyword>
<dbReference type="Pfam" id="PF00989">
    <property type="entry name" value="PAS"/>
    <property type="match status" value="1"/>
</dbReference>
<dbReference type="Pfam" id="PF00158">
    <property type="entry name" value="Sigma54_activat"/>
    <property type="match status" value="1"/>
</dbReference>
<dbReference type="SMART" id="SM00382">
    <property type="entry name" value="AAA"/>
    <property type="match status" value="1"/>
</dbReference>
<evidence type="ECO:0000259" key="11">
    <source>
        <dbReference type="PROSITE" id="PS51350"/>
    </source>
</evidence>
<evidence type="ECO:0000256" key="8">
    <source>
        <dbReference type="ARBA" id="ARBA00029500"/>
    </source>
</evidence>
<dbReference type="InterPro" id="IPR000032">
    <property type="entry name" value="HPr-like"/>
</dbReference>
<feature type="domain" description="PAS" evidence="10">
    <location>
        <begin position="107"/>
        <end position="177"/>
    </location>
</feature>
<protein>
    <recommendedName>
        <fullName evidence="8">HTH-type transcriptional regulatory protein TyrR</fullName>
    </recommendedName>
</protein>
<accession>A0A101E7D4</accession>
<dbReference type="GO" id="GO:0003677">
    <property type="term" value="F:DNA binding"/>
    <property type="evidence" value="ECO:0007669"/>
    <property type="project" value="UniProtKB-KW"/>
</dbReference>
<dbReference type="EMBL" id="DOLB01000050">
    <property type="protein sequence ID" value="HBT48793.1"/>
    <property type="molecule type" value="Genomic_DNA"/>
</dbReference>
<dbReference type="SMART" id="SM00091">
    <property type="entry name" value="PAS"/>
    <property type="match status" value="1"/>
</dbReference>
<evidence type="ECO:0000313" key="12">
    <source>
        <dbReference type="EMBL" id="HBT48793.1"/>
    </source>
</evidence>
<proteinExistence type="predicted"/>
<keyword evidence="2" id="KW-0058">Aromatic hydrocarbons catabolism</keyword>
<dbReference type="Gene3D" id="1.10.10.60">
    <property type="entry name" value="Homeodomain-like"/>
    <property type="match status" value="1"/>
</dbReference>
<evidence type="ECO:0000256" key="3">
    <source>
        <dbReference type="ARBA" id="ARBA00022840"/>
    </source>
</evidence>
<evidence type="ECO:0000256" key="6">
    <source>
        <dbReference type="ARBA" id="ARBA00023159"/>
    </source>
</evidence>
<dbReference type="InterPro" id="IPR013767">
    <property type="entry name" value="PAS_fold"/>
</dbReference>
<reference evidence="12 13" key="1">
    <citation type="journal article" date="2018" name="Nat. Biotechnol.">
        <title>A standardized bacterial taxonomy based on genome phylogeny substantially revises the tree of life.</title>
        <authorList>
            <person name="Parks D.H."/>
            <person name="Chuvochina M."/>
            <person name="Waite D.W."/>
            <person name="Rinke C."/>
            <person name="Skarshewski A."/>
            <person name="Chaumeil P.A."/>
            <person name="Hugenholtz P."/>
        </authorList>
    </citation>
    <scope>NUCLEOTIDE SEQUENCE [LARGE SCALE GENOMIC DNA]</scope>
    <source>
        <strain evidence="12">UBA12544</strain>
    </source>
</reference>
<dbReference type="RefSeq" id="WP_278428770.1">
    <property type="nucleotide sequence ID" value="NZ_DOLB01000050.1"/>
</dbReference>
<evidence type="ECO:0000256" key="5">
    <source>
        <dbReference type="ARBA" id="ARBA00023125"/>
    </source>
</evidence>
<dbReference type="InterPro" id="IPR002078">
    <property type="entry name" value="Sigma_54_int"/>
</dbReference>
<dbReference type="InterPro" id="IPR030828">
    <property type="entry name" value="HTH_TyrR"/>
</dbReference>
<dbReference type="Gene3D" id="1.10.8.60">
    <property type="match status" value="1"/>
</dbReference>
<dbReference type="InterPro" id="IPR025662">
    <property type="entry name" value="Sigma_54_int_dom_ATP-bd_1"/>
</dbReference>
<dbReference type="SUPFAM" id="SSF55785">
    <property type="entry name" value="PYP-like sensor domain (PAS domain)"/>
    <property type="match status" value="1"/>
</dbReference>
<dbReference type="InterPro" id="IPR003593">
    <property type="entry name" value="AAA+_ATPase"/>
</dbReference>
<dbReference type="FunFam" id="1.10.8.60:FF:000014">
    <property type="entry name" value="DNA-binding transcriptional regulator NtrC"/>
    <property type="match status" value="1"/>
</dbReference>
<comment type="caution">
    <text evidence="12">The sequence shown here is derived from an EMBL/GenBank/DDBJ whole genome shotgun (WGS) entry which is preliminary data.</text>
</comment>
<dbReference type="Pfam" id="PF00381">
    <property type="entry name" value="PTS-HPr"/>
    <property type="match status" value="1"/>
</dbReference>
<dbReference type="NCBIfam" id="TIGR00229">
    <property type="entry name" value="sensory_box"/>
    <property type="match status" value="1"/>
</dbReference>
<dbReference type="Gene3D" id="3.30.450.20">
    <property type="entry name" value="PAS domain"/>
    <property type="match status" value="1"/>
</dbReference>
<dbReference type="InterPro" id="IPR027417">
    <property type="entry name" value="P-loop_NTPase"/>
</dbReference>
<dbReference type="PROSITE" id="PS00688">
    <property type="entry name" value="SIGMA54_INTERACT_3"/>
    <property type="match status" value="1"/>
</dbReference>
<dbReference type="PROSITE" id="PS50045">
    <property type="entry name" value="SIGMA54_INTERACT_4"/>
    <property type="match status" value="1"/>
</dbReference>
<keyword evidence="3" id="KW-0067">ATP-binding</keyword>
<dbReference type="Pfam" id="PF18024">
    <property type="entry name" value="HTH_50"/>
    <property type="match status" value="1"/>
</dbReference>
<dbReference type="InterPro" id="IPR000014">
    <property type="entry name" value="PAS"/>
</dbReference>
<evidence type="ECO:0000259" key="9">
    <source>
        <dbReference type="PROSITE" id="PS50045"/>
    </source>
</evidence>
<keyword evidence="7" id="KW-0804">Transcription</keyword>
<dbReference type="FunFam" id="3.40.50.300:FF:000006">
    <property type="entry name" value="DNA-binding transcriptional regulator NtrC"/>
    <property type="match status" value="1"/>
</dbReference>
<dbReference type="InterPro" id="IPR035965">
    <property type="entry name" value="PAS-like_dom_sf"/>
</dbReference>
<dbReference type="Gene3D" id="3.40.50.300">
    <property type="entry name" value="P-loop containing nucleotide triphosphate hydrolases"/>
    <property type="match status" value="1"/>
</dbReference>
<dbReference type="PANTHER" id="PTHR32071">
    <property type="entry name" value="TRANSCRIPTIONAL REGULATORY PROTEIN"/>
    <property type="match status" value="1"/>
</dbReference>
<evidence type="ECO:0000256" key="4">
    <source>
        <dbReference type="ARBA" id="ARBA00023015"/>
    </source>
</evidence>
<keyword evidence="4" id="KW-0805">Transcription regulation</keyword>
<dbReference type="InterPro" id="IPR025944">
    <property type="entry name" value="Sigma_54_int_dom_CS"/>
</dbReference>
<feature type="domain" description="Sigma-54 factor interaction" evidence="9">
    <location>
        <begin position="231"/>
        <end position="460"/>
    </location>
</feature>
<organism evidence="12 13">
    <name type="scientific">Caldanaerobacter subterraneus</name>
    <dbReference type="NCBI Taxonomy" id="911092"/>
    <lineage>
        <taxon>Bacteria</taxon>
        <taxon>Bacillati</taxon>
        <taxon>Bacillota</taxon>
        <taxon>Clostridia</taxon>
        <taxon>Thermoanaerobacterales</taxon>
        <taxon>Thermoanaerobacteraceae</taxon>
        <taxon>Caldanaerobacter</taxon>
    </lineage>
</organism>
<dbReference type="SUPFAM" id="SSF46689">
    <property type="entry name" value="Homeodomain-like"/>
    <property type="match status" value="1"/>
</dbReference>
<dbReference type="CDD" id="cd00009">
    <property type="entry name" value="AAA"/>
    <property type="match status" value="1"/>
</dbReference>
<dbReference type="PANTHER" id="PTHR32071:SF57">
    <property type="entry name" value="C4-DICARBOXYLATE TRANSPORT TRANSCRIPTIONAL REGULATORY PROTEIN DCTD"/>
    <property type="match status" value="1"/>
</dbReference>
<evidence type="ECO:0000256" key="1">
    <source>
        <dbReference type="ARBA" id="ARBA00022741"/>
    </source>
</evidence>
<keyword evidence="6" id="KW-0010">Activator</keyword>